<gene>
    <name evidence="3" type="ORF">OG563_05175</name>
</gene>
<dbReference type="Proteomes" id="UP001432062">
    <property type="component" value="Chromosome"/>
</dbReference>
<dbReference type="InterPro" id="IPR024516">
    <property type="entry name" value="Mce_C"/>
</dbReference>
<dbReference type="Pfam" id="PF02470">
    <property type="entry name" value="MlaD"/>
    <property type="match status" value="1"/>
</dbReference>
<organism evidence="3 4">
    <name type="scientific">Nocardia vinacea</name>
    <dbReference type="NCBI Taxonomy" id="96468"/>
    <lineage>
        <taxon>Bacteria</taxon>
        <taxon>Bacillati</taxon>
        <taxon>Actinomycetota</taxon>
        <taxon>Actinomycetes</taxon>
        <taxon>Mycobacteriales</taxon>
        <taxon>Nocardiaceae</taxon>
        <taxon>Nocardia</taxon>
    </lineage>
</organism>
<dbReference type="InterPro" id="IPR003399">
    <property type="entry name" value="Mce/MlaD"/>
</dbReference>
<protein>
    <submittedName>
        <fullName evidence="3">MCE family protein</fullName>
    </submittedName>
</protein>
<reference evidence="3" key="1">
    <citation type="submission" date="2022-10" db="EMBL/GenBank/DDBJ databases">
        <title>The complete genomes of actinobacterial strains from the NBC collection.</title>
        <authorList>
            <person name="Joergensen T.S."/>
            <person name="Alvarez Arevalo M."/>
            <person name="Sterndorff E.B."/>
            <person name="Faurdal D."/>
            <person name="Vuksanovic O."/>
            <person name="Mourched A.-S."/>
            <person name="Charusanti P."/>
            <person name="Shaw S."/>
            <person name="Blin K."/>
            <person name="Weber T."/>
        </authorList>
    </citation>
    <scope>NUCLEOTIDE SEQUENCE</scope>
    <source>
        <strain evidence="3">NBC_01482</strain>
    </source>
</reference>
<dbReference type="NCBIfam" id="TIGR00996">
    <property type="entry name" value="Mtu_fam_mce"/>
    <property type="match status" value="1"/>
</dbReference>
<accession>A0ABZ1Z0K9</accession>
<dbReference type="InterPro" id="IPR005693">
    <property type="entry name" value="Mce"/>
</dbReference>
<proteinExistence type="predicted"/>
<feature type="domain" description="Mammalian cell entry C-terminal" evidence="2">
    <location>
        <begin position="117"/>
        <end position="275"/>
    </location>
</feature>
<evidence type="ECO:0000259" key="2">
    <source>
        <dbReference type="Pfam" id="PF11887"/>
    </source>
</evidence>
<evidence type="ECO:0000259" key="1">
    <source>
        <dbReference type="Pfam" id="PF02470"/>
    </source>
</evidence>
<dbReference type="Pfam" id="PF11887">
    <property type="entry name" value="Mce4_CUP1"/>
    <property type="match status" value="1"/>
</dbReference>
<feature type="domain" description="Mce/MlaD" evidence="1">
    <location>
        <begin position="36"/>
        <end position="110"/>
    </location>
</feature>
<keyword evidence="4" id="KW-1185">Reference proteome</keyword>
<sequence length="345" mass="36881">MSYRGSLLVLIAFLISSALLSWSVAVTLQRGIGGETTEYSALFTNVSGLRVGDDVRMAGVRVGRVESVELAGTLARVGFRIHTDQVLTGNTTVSVTYQNLIGQRYLGVAMGNHGDPTVLKPGAEIPVDHTEPSFDISKLLNGFEPLFGTLDRTAVDNITAALIKALQGDNGSITMLIAETTRLAESFAGPDEVLGQVISNLATIVGNLAQQSGNLTTVIDQTRAVFEGLQQHQRALFDSVDQIAKVVGRASEIVAADQPTLVEFLTREPGFTQHFLDNKAKFEYLGYNLPLILKGLARITQEGGYVDAYICEVTVSLVPGLTPLIPQIVDAVSPGGVAQHTSKCR</sequence>
<dbReference type="EMBL" id="CP109441">
    <property type="protein sequence ID" value="WUV47631.1"/>
    <property type="molecule type" value="Genomic_DNA"/>
</dbReference>
<evidence type="ECO:0000313" key="4">
    <source>
        <dbReference type="Proteomes" id="UP001432062"/>
    </source>
</evidence>
<dbReference type="PANTHER" id="PTHR33371:SF17">
    <property type="entry name" value="MCE-FAMILY PROTEIN MCE1B"/>
    <property type="match status" value="1"/>
</dbReference>
<dbReference type="PANTHER" id="PTHR33371">
    <property type="entry name" value="INTERMEMBRANE PHOSPHOLIPID TRANSPORT SYSTEM BINDING PROTEIN MLAD-RELATED"/>
    <property type="match status" value="1"/>
</dbReference>
<evidence type="ECO:0000313" key="3">
    <source>
        <dbReference type="EMBL" id="WUV47631.1"/>
    </source>
</evidence>
<dbReference type="RefSeq" id="WP_327100690.1">
    <property type="nucleotide sequence ID" value="NZ_CP109149.1"/>
</dbReference>
<dbReference type="InterPro" id="IPR052336">
    <property type="entry name" value="MlaD_Phospholipid_Transporter"/>
</dbReference>
<name>A0ABZ1Z0K9_9NOCA</name>